<accession>A0A136A469</accession>
<evidence type="ECO:0000313" key="6">
    <source>
        <dbReference type="EMBL" id="KXI29920.1"/>
    </source>
</evidence>
<keyword evidence="2 5" id="KW-0808">Transferase</keyword>
<dbReference type="PANTHER" id="PTHR31756:SF3">
    <property type="entry name" value="PYRUVATE, PHOSPHATE DIKINASE REGULATORY PROTEIN 1, CHLOROPLASTIC"/>
    <property type="match status" value="1"/>
</dbReference>
<keyword evidence="4 5" id="KW-0418">Kinase</keyword>
<sequence>MRTAYYISDGTAITAEVFGHALLSLFTMEFKHLTIPFVETPEEAQQVVNKISESFQDDGQRPLVFYTIVNVEVRKIISKSVGINYNFLDQFVAPLEKVLGIPSKPEKHRTHSIHEKTYDIRIEAVNYALANDDGTNLKDYSEADIILVGVSRSGKTPTSLYLALQYGIKAANYPFTEDDMGDVLKMPPALRRFKDKLFGLTIEADRLHHIRSERRANSRYASLAQCRMELREVENLYRKEKIPFLNSTRYSIEEISAKILAQTGLQRRKY</sequence>
<dbReference type="PANTHER" id="PTHR31756">
    <property type="entry name" value="PYRUVATE, PHOSPHATE DIKINASE REGULATORY PROTEIN 1, CHLOROPLASTIC"/>
    <property type="match status" value="1"/>
</dbReference>
<dbReference type="OrthoDB" id="9782201at2"/>
<comment type="catalytic activity">
    <reaction evidence="5">
        <text>[pyruvate, water dikinase] + ADP = [pyruvate, water dikinase]-phosphate + AMP + H(+)</text>
        <dbReference type="Rhea" id="RHEA:46020"/>
        <dbReference type="Rhea" id="RHEA-COMP:11425"/>
        <dbReference type="Rhea" id="RHEA-COMP:11426"/>
        <dbReference type="ChEBI" id="CHEBI:15378"/>
        <dbReference type="ChEBI" id="CHEBI:43176"/>
        <dbReference type="ChEBI" id="CHEBI:68546"/>
        <dbReference type="ChEBI" id="CHEBI:456215"/>
        <dbReference type="ChEBI" id="CHEBI:456216"/>
        <dbReference type="EC" id="2.7.11.33"/>
    </reaction>
</comment>
<comment type="catalytic activity">
    <reaction evidence="5">
        <text>[pyruvate, water dikinase]-phosphate + phosphate + H(+) = [pyruvate, water dikinase] + diphosphate</text>
        <dbReference type="Rhea" id="RHEA:48580"/>
        <dbReference type="Rhea" id="RHEA-COMP:11425"/>
        <dbReference type="Rhea" id="RHEA-COMP:11426"/>
        <dbReference type="ChEBI" id="CHEBI:15378"/>
        <dbReference type="ChEBI" id="CHEBI:33019"/>
        <dbReference type="ChEBI" id="CHEBI:43176"/>
        <dbReference type="ChEBI" id="CHEBI:43474"/>
        <dbReference type="ChEBI" id="CHEBI:68546"/>
        <dbReference type="EC" id="2.7.4.28"/>
    </reaction>
</comment>
<reference evidence="7" key="1">
    <citation type="submission" date="2016-02" db="EMBL/GenBank/DDBJ databases">
        <authorList>
            <person name="Schultz-Johansen M."/>
            <person name="Glaring M.A."/>
            <person name="Bech P.K."/>
            <person name="Stougaard P."/>
        </authorList>
    </citation>
    <scope>NUCLEOTIDE SEQUENCE [LARGE SCALE GENOMIC DNA]</scope>
    <source>
        <strain evidence="7">S66</strain>
    </source>
</reference>
<evidence type="ECO:0000256" key="1">
    <source>
        <dbReference type="ARBA" id="ARBA00022527"/>
    </source>
</evidence>
<evidence type="ECO:0000256" key="3">
    <source>
        <dbReference type="ARBA" id="ARBA00022741"/>
    </source>
</evidence>
<dbReference type="HAMAP" id="MF_01062">
    <property type="entry name" value="PSRP"/>
    <property type="match status" value="1"/>
</dbReference>
<comment type="similarity">
    <text evidence="5">Belongs to the pyruvate, phosphate/water dikinase regulatory protein family. PSRP subfamily.</text>
</comment>
<dbReference type="GO" id="GO:0005524">
    <property type="term" value="F:ATP binding"/>
    <property type="evidence" value="ECO:0007669"/>
    <property type="project" value="InterPro"/>
</dbReference>
<dbReference type="Pfam" id="PF03618">
    <property type="entry name" value="Kinase-PPPase"/>
    <property type="match status" value="1"/>
</dbReference>
<dbReference type="STRING" id="1799789.AX660_07835"/>
<feature type="binding site" evidence="5">
    <location>
        <begin position="149"/>
        <end position="156"/>
    </location>
    <ligand>
        <name>ADP</name>
        <dbReference type="ChEBI" id="CHEBI:456216"/>
    </ligand>
</feature>
<dbReference type="NCBIfam" id="NF003742">
    <property type="entry name" value="PRK05339.1"/>
    <property type="match status" value="1"/>
</dbReference>
<evidence type="ECO:0000256" key="2">
    <source>
        <dbReference type="ARBA" id="ARBA00022679"/>
    </source>
</evidence>
<proteinExistence type="inferred from homology"/>
<evidence type="ECO:0000313" key="7">
    <source>
        <dbReference type="Proteomes" id="UP000070299"/>
    </source>
</evidence>
<evidence type="ECO:0000256" key="4">
    <source>
        <dbReference type="ARBA" id="ARBA00022777"/>
    </source>
</evidence>
<dbReference type="Proteomes" id="UP000070299">
    <property type="component" value="Unassembled WGS sequence"/>
</dbReference>
<keyword evidence="7" id="KW-1185">Reference proteome</keyword>
<name>A0A136A469_9ALTE</name>
<organism evidence="6 7">
    <name type="scientific">Paraglaciecola hydrolytica</name>
    <dbReference type="NCBI Taxonomy" id="1799789"/>
    <lineage>
        <taxon>Bacteria</taxon>
        <taxon>Pseudomonadati</taxon>
        <taxon>Pseudomonadota</taxon>
        <taxon>Gammaproteobacteria</taxon>
        <taxon>Alteromonadales</taxon>
        <taxon>Alteromonadaceae</taxon>
        <taxon>Paraglaciecola</taxon>
    </lineage>
</organism>
<dbReference type="EMBL" id="LSNE01000003">
    <property type="protein sequence ID" value="KXI29920.1"/>
    <property type="molecule type" value="Genomic_DNA"/>
</dbReference>
<keyword evidence="1 5" id="KW-0723">Serine/threonine-protein kinase</keyword>
<dbReference type="EC" id="2.7.4.28" evidence="5"/>
<dbReference type="AlphaFoldDB" id="A0A136A469"/>
<keyword evidence="3 5" id="KW-0547">Nucleotide-binding</keyword>
<dbReference type="GO" id="GO:0004674">
    <property type="term" value="F:protein serine/threonine kinase activity"/>
    <property type="evidence" value="ECO:0007669"/>
    <property type="project" value="UniProtKB-UniRule"/>
</dbReference>
<evidence type="ECO:0000256" key="5">
    <source>
        <dbReference type="HAMAP-Rule" id="MF_01062"/>
    </source>
</evidence>
<comment type="caution">
    <text evidence="6">The sequence shown here is derived from an EMBL/GenBank/DDBJ whole genome shotgun (WGS) entry which is preliminary data.</text>
</comment>
<protein>
    <recommendedName>
        <fullName evidence="5">Putative phosphoenolpyruvate synthase regulatory protein</fullName>
        <shortName evidence="5">PEP synthase regulatory protein</shortName>
        <shortName evidence="5">PSRP</shortName>
        <ecNumber evidence="5">2.7.11.33</ecNumber>
        <ecNumber evidence="5">2.7.4.28</ecNumber>
    </recommendedName>
    <alternativeName>
        <fullName evidence="5">Pyruvate, water dikinase regulatory protein</fullName>
    </alternativeName>
</protein>
<dbReference type="EC" id="2.7.11.33" evidence="5"/>
<dbReference type="InterPro" id="IPR005177">
    <property type="entry name" value="Kinase-pyrophosphorylase"/>
</dbReference>
<comment type="function">
    <text evidence="5">Bifunctional serine/threonine kinase and phosphorylase involved in the regulation of the phosphoenolpyruvate synthase (PEPS) by catalyzing its phosphorylation/dephosphorylation.</text>
</comment>
<dbReference type="GO" id="GO:0043531">
    <property type="term" value="F:ADP binding"/>
    <property type="evidence" value="ECO:0007669"/>
    <property type="project" value="UniProtKB-UniRule"/>
</dbReference>
<gene>
    <name evidence="6" type="ORF">AX660_07835</name>
</gene>
<dbReference type="GO" id="GO:0016776">
    <property type="term" value="F:phosphotransferase activity, phosphate group as acceptor"/>
    <property type="evidence" value="ECO:0007669"/>
    <property type="project" value="UniProtKB-UniRule"/>
</dbReference>
<keyword evidence="6" id="KW-0670">Pyruvate</keyword>
<dbReference type="InterPro" id="IPR026530">
    <property type="entry name" value="PSRP"/>
</dbReference>
<dbReference type="RefSeq" id="WP_068373341.1">
    <property type="nucleotide sequence ID" value="NZ_LSNE01000003.1"/>
</dbReference>